<name>A0ABS3DWV1_9BACI</name>
<dbReference type="EMBL" id="JAEKJY010000003">
    <property type="protein sequence ID" value="MBN8235819.1"/>
    <property type="molecule type" value="Genomic_DNA"/>
</dbReference>
<dbReference type="InterPro" id="IPR006061">
    <property type="entry name" value="SBP_1_CS"/>
</dbReference>
<feature type="chain" id="PRO_5046031367" evidence="7">
    <location>
        <begin position="21"/>
        <end position="470"/>
    </location>
</feature>
<dbReference type="InterPro" id="IPR006059">
    <property type="entry name" value="SBP"/>
</dbReference>
<dbReference type="CDD" id="cd14748">
    <property type="entry name" value="PBP2_UgpB"/>
    <property type="match status" value="1"/>
</dbReference>
<evidence type="ECO:0000256" key="5">
    <source>
        <dbReference type="ARBA" id="ARBA00022764"/>
    </source>
</evidence>
<feature type="region of interest" description="Disordered" evidence="6">
    <location>
        <begin position="29"/>
        <end position="54"/>
    </location>
</feature>
<gene>
    <name evidence="8" type="ORF">JF544_11200</name>
</gene>
<evidence type="ECO:0000313" key="8">
    <source>
        <dbReference type="EMBL" id="MBN8235819.1"/>
    </source>
</evidence>
<keyword evidence="5" id="KW-0574">Periplasm</keyword>
<dbReference type="Proteomes" id="UP000663970">
    <property type="component" value="Unassembled WGS sequence"/>
</dbReference>
<dbReference type="PROSITE" id="PS01037">
    <property type="entry name" value="SBP_BACTERIAL_1"/>
    <property type="match status" value="1"/>
</dbReference>
<sequence length="470" mass="52083">MKQSKRWGLFVFALFLMVLAACNNDTGAAADNEEEDTASTEEQSNTGNAETGEAVADDEATEVTFWHAMGGGPQKALEEIVADFNEKNPEINVVPQFQGTYDEALTKFRSVGGSKDAPAIVQTYEIGTRYMIESGFIEPVQTFIDNDDYDTSQLEENITNYYAVDGDMYSMPFNSSTPVLIYNKDAFEEAGLDAESAPRTYSEIKNAAEKLTKKDGGNVEQYGFSMLNNGWFFEQLVYTQGAYYVNEENGRSGDPAKAVFNEEAGKNVFTFLDEMNQAGSFGNFGSNWDDIRAAFQSGKTAMYMDSSAGVRDIIDNSDFEVGVAYIPHPDDVEPEGVAIGGASIWMTNSIDTEQQQAAWEFMKYLTTPEVQAEWHVETGYFAINPDAYEEALVQEEYEKYPQLQVTVNQLEDTTSTKATQGALISVFPESRQHVVTALEKLYQGTAPKDALDEAVEQTDRAIEIANRSNQ</sequence>
<comment type="similarity">
    <text evidence="2">Belongs to the bacterial solute-binding protein 1 family.</text>
</comment>
<dbReference type="InterPro" id="IPR050490">
    <property type="entry name" value="Bact_solute-bd_prot1"/>
</dbReference>
<dbReference type="Pfam" id="PF13416">
    <property type="entry name" value="SBP_bac_8"/>
    <property type="match status" value="1"/>
</dbReference>
<keyword evidence="9" id="KW-1185">Reference proteome</keyword>
<evidence type="ECO:0000313" key="9">
    <source>
        <dbReference type="Proteomes" id="UP000663970"/>
    </source>
</evidence>
<comment type="subcellular location">
    <subcellularLocation>
        <location evidence="1">Cell envelope</location>
    </subcellularLocation>
</comment>
<keyword evidence="4 7" id="KW-0732">Signal</keyword>
<dbReference type="RefSeq" id="WP_206933985.1">
    <property type="nucleotide sequence ID" value="NZ_JAEKJY010000003.1"/>
</dbReference>
<evidence type="ECO:0000256" key="3">
    <source>
        <dbReference type="ARBA" id="ARBA00022448"/>
    </source>
</evidence>
<keyword evidence="3" id="KW-0813">Transport</keyword>
<reference evidence="8 9" key="1">
    <citation type="submission" date="2020-12" db="EMBL/GenBank/DDBJ databases">
        <title>Oil enriched cultivation method for isolating marine PHA-producing bacteria.</title>
        <authorList>
            <person name="Zheng W."/>
            <person name="Yu S."/>
            <person name="Huang Y."/>
        </authorList>
    </citation>
    <scope>NUCLEOTIDE SEQUENCE [LARGE SCALE GENOMIC DNA]</scope>
    <source>
        <strain evidence="8 9">SY-2-6</strain>
    </source>
</reference>
<dbReference type="PANTHER" id="PTHR43649:SF31">
    <property type="entry name" value="SN-GLYCEROL-3-PHOSPHATE-BINDING PERIPLASMIC PROTEIN UGPB"/>
    <property type="match status" value="1"/>
</dbReference>
<proteinExistence type="inferred from homology"/>
<evidence type="ECO:0000256" key="1">
    <source>
        <dbReference type="ARBA" id="ARBA00004196"/>
    </source>
</evidence>
<evidence type="ECO:0000256" key="6">
    <source>
        <dbReference type="SAM" id="MobiDB-lite"/>
    </source>
</evidence>
<evidence type="ECO:0000256" key="7">
    <source>
        <dbReference type="SAM" id="SignalP"/>
    </source>
</evidence>
<feature type="compositionally biased region" description="Polar residues" evidence="6">
    <location>
        <begin position="40"/>
        <end position="49"/>
    </location>
</feature>
<evidence type="ECO:0000256" key="4">
    <source>
        <dbReference type="ARBA" id="ARBA00022729"/>
    </source>
</evidence>
<dbReference type="PANTHER" id="PTHR43649">
    <property type="entry name" value="ARABINOSE-BINDING PROTEIN-RELATED"/>
    <property type="match status" value="1"/>
</dbReference>
<protein>
    <submittedName>
        <fullName evidence="8">ABC transporter substrate-binding protein</fullName>
    </submittedName>
</protein>
<comment type="caution">
    <text evidence="8">The sequence shown here is derived from an EMBL/GenBank/DDBJ whole genome shotgun (WGS) entry which is preliminary data.</text>
</comment>
<evidence type="ECO:0000256" key="2">
    <source>
        <dbReference type="ARBA" id="ARBA00008520"/>
    </source>
</evidence>
<dbReference type="PROSITE" id="PS51257">
    <property type="entry name" value="PROKAR_LIPOPROTEIN"/>
    <property type="match status" value="1"/>
</dbReference>
<dbReference type="SUPFAM" id="SSF53850">
    <property type="entry name" value="Periplasmic binding protein-like II"/>
    <property type="match status" value="1"/>
</dbReference>
<dbReference type="Gene3D" id="3.40.190.10">
    <property type="entry name" value="Periplasmic binding protein-like II"/>
    <property type="match status" value="2"/>
</dbReference>
<feature type="signal peptide" evidence="7">
    <location>
        <begin position="1"/>
        <end position="20"/>
    </location>
</feature>
<organism evidence="8 9">
    <name type="scientific">Halobacillus kuroshimensis</name>
    <dbReference type="NCBI Taxonomy" id="302481"/>
    <lineage>
        <taxon>Bacteria</taxon>
        <taxon>Bacillati</taxon>
        <taxon>Bacillota</taxon>
        <taxon>Bacilli</taxon>
        <taxon>Bacillales</taxon>
        <taxon>Bacillaceae</taxon>
        <taxon>Halobacillus</taxon>
    </lineage>
</organism>
<accession>A0ABS3DWV1</accession>